<name>A0A3G3BYD6_9CAUD</name>
<evidence type="ECO:0000313" key="1">
    <source>
        <dbReference type="EMBL" id="AYP69309.1"/>
    </source>
</evidence>
<accession>A0A3G3BYD6</accession>
<organism evidence="1 2">
    <name type="scientific">Klebsiella phage Pylas</name>
    <dbReference type="NCBI Taxonomy" id="2419682"/>
    <lineage>
        <taxon>Viruses</taxon>
        <taxon>Duplodnaviria</taxon>
        <taxon>Heunggongvirae</taxon>
        <taxon>Uroviricota</taxon>
        <taxon>Caudoviricetes</taxon>
        <taxon>Schitoviridae</taxon>
        <taxon>Humphriesvirinae</taxon>
        <taxon>Pylasvirus</taxon>
        <taxon>Pylasvirus pylas</taxon>
    </lineage>
</organism>
<gene>
    <name evidence="1" type="ORF">Pylas_055</name>
</gene>
<evidence type="ECO:0000313" key="2">
    <source>
        <dbReference type="Proteomes" id="UP000278488"/>
    </source>
</evidence>
<protein>
    <recommendedName>
        <fullName evidence="3">PD-(D/E)XK endonuclease-like domain-containing protein</fullName>
    </recommendedName>
</protein>
<proteinExistence type="predicted"/>
<reference evidence="2" key="1">
    <citation type="submission" date="2018-09" db="EMBL/GenBank/DDBJ databases">
        <title>Complete genome of Klebsiella pneumoniae phage Pylas.</title>
        <authorList>
            <person name="Powell J.E."/>
            <person name="Lessor L."/>
            <person name="O'Leary C.J."/>
            <person name="Liu M."/>
        </authorList>
    </citation>
    <scope>NUCLEOTIDE SEQUENCE [LARGE SCALE GENOMIC DNA]</scope>
</reference>
<keyword evidence="2" id="KW-1185">Reference proteome</keyword>
<evidence type="ECO:0008006" key="3">
    <source>
        <dbReference type="Google" id="ProtNLM"/>
    </source>
</evidence>
<dbReference type="InterPro" id="IPR011604">
    <property type="entry name" value="PDDEXK-like_dom_sf"/>
</dbReference>
<dbReference type="Gene3D" id="3.90.320.10">
    <property type="match status" value="1"/>
</dbReference>
<dbReference type="EMBL" id="MH899585">
    <property type="protein sequence ID" value="AYP69309.1"/>
    <property type="molecule type" value="Genomic_DNA"/>
</dbReference>
<dbReference type="Proteomes" id="UP000278488">
    <property type="component" value="Segment"/>
</dbReference>
<sequence>MKLTNNTNIALSMAVWLATDDYDYVEKPNYISATSLLKSVRQLTLMKRLTGTTDVAVDISSQIPNRMGSAFHDAIERAWKGNYRESLKALGYPKRVIDAIRINPSEEELNDDIIPIWLETRIEKEFRGWTIGGKFDMVMEYRLRDVKSTSVFTYTNKSNDEKFRMQGSIYRWLNPEKIKHDHMYIDYLFVDWSANQARSNKDYPQQKILEYPLQLKSVQETEQYIASKLSALERYKDTPEPELPECTDEELWRTEPKYKYYKNPQKMGRSTSNHDNLHDANLALAKDGGVGIVVTIPGEVKACRFCSVYASCTQKDKYLASGELNISD</sequence>